<proteinExistence type="inferred from homology"/>
<evidence type="ECO:0000256" key="13">
    <source>
        <dbReference type="ARBA" id="ARBA00058991"/>
    </source>
</evidence>
<evidence type="ECO:0000313" key="22">
    <source>
        <dbReference type="Proteomes" id="UP000004200"/>
    </source>
</evidence>
<evidence type="ECO:0000256" key="4">
    <source>
        <dbReference type="ARBA" id="ARBA00022448"/>
    </source>
</evidence>
<dbReference type="InterPro" id="IPR009056">
    <property type="entry name" value="Cyt_c-like_dom"/>
</dbReference>
<evidence type="ECO:0000256" key="11">
    <source>
        <dbReference type="ARBA" id="ARBA00023004"/>
    </source>
</evidence>
<dbReference type="PROSITE" id="PS51352">
    <property type="entry name" value="THIOREDOXIN_2"/>
    <property type="match status" value="1"/>
</dbReference>
<comment type="subcellular location">
    <subcellularLocation>
        <location evidence="1">Periplasm</location>
    </subcellularLocation>
</comment>
<dbReference type="Pfam" id="PF02630">
    <property type="entry name" value="SCO1-SenC"/>
    <property type="match status" value="1"/>
</dbReference>
<feature type="binding site" evidence="15">
    <location>
        <position position="188"/>
    </location>
    <ligand>
        <name>Cu cation</name>
        <dbReference type="ChEBI" id="CHEBI:23378"/>
    </ligand>
</feature>
<name>G2DWY2_9GAMM</name>
<dbReference type="SUPFAM" id="SSF46626">
    <property type="entry name" value="Cytochrome c"/>
    <property type="match status" value="2"/>
</dbReference>
<dbReference type="Pfam" id="PF03150">
    <property type="entry name" value="CCP_MauG"/>
    <property type="match status" value="1"/>
</dbReference>
<dbReference type="Gene3D" id="1.10.760.10">
    <property type="entry name" value="Cytochrome c-like domain"/>
    <property type="match status" value="2"/>
</dbReference>
<keyword evidence="7 18" id="KW-0732">Signal</keyword>
<dbReference type="GO" id="GO:0042597">
    <property type="term" value="C:periplasmic space"/>
    <property type="evidence" value="ECO:0007669"/>
    <property type="project" value="UniProtKB-SubCell"/>
</dbReference>
<evidence type="ECO:0000256" key="8">
    <source>
        <dbReference type="ARBA" id="ARBA00022764"/>
    </source>
</evidence>
<feature type="disulfide bond" description="Redox-active" evidence="16">
    <location>
        <begin position="89"/>
        <end position="95"/>
    </location>
</feature>
<dbReference type="RefSeq" id="WP_007039259.1">
    <property type="nucleotide sequence ID" value="NZ_AFWT01000003.1"/>
</dbReference>
<evidence type="ECO:0000313" key="21">
    <source>
        <dbReference type="EMBL" id="EGV33336.1"/>
    </source>
</evidence>
<feature type="chain" id="PRO_5003429086" description="Methylamine utilization protein MauG" evidence="18">
    <location>
        <begin position="24"/>
        <end position="600"/>
    </location>
</feature>
<evidence type="ECO:0000256" key="7">
    <source>
        <dbReference type="ARBA" id="ARBA00022729"/>
    </source>
</evidence>
<dbReference type="InterPro" id="IPR036249">
    <property type="entry name" value="Thioredoxin-like_sf"/>
</dbReference>
<dbReference type="SUPFAM" id="SSF52833">
    <property type="entry name" value="Thioredoxin-like"/>
    <property type="match status" value="1"/>
</dbReference>
<dbReference type="GO" id="GO:0004130">
    <property type="term" value="F:cytochrome-c peroxidase activity"/>
    <property type="evidence" value="ECO:0007669"/>
    <property type="project" value="TreeGrafter"/>
</dbReference>
<keyword evidence="16" id="KW-1015">Disulfide bond</keyword>
<evidence type="ECO:0000256" key="18">
    <source>
        <dbReference type="SAM" id="SignalP"/>
    </source>
</evidence>
<evidence type="ECO:0000259" key="19">
    <source>
        <dbReference type="PROSITE" id="PS51007"/>
    </source>
</evidence>
<dbReference type="GO" id="GO:0020037">
    <property type="term" value="F:heme binding"/>
    <property type="evidence" value="ECO:0007669"/>
    <property type="project" value="InterPro"/>
</dbReference>
<dbReference type="InterPro" id="IPR004852">
    <property type="entry name" value="Di-haem_cyt_c_peroxidsae"/>
</dbReference>
<dbReference type="STRING" id="765913.ThidrDRAFT_0543"/>
<feature type="signal peptide" evidence="18">
    <location>
        <begin position="1"/>
        <end position="23"/>
    </location>
</feature>
<reference evidence="21 22" key="1">
    <citation type="submission" date="2011-06" db="EMBL/GenBank/DDBJ databases">
        <title>The draft genome of Thiorhodococcus drewsii AZ1.</title>
        <authorList>
            <consortium name="US DOE Joint Genome Institute (JGI-PGF)"/>
            <person name="Lucas S."/>
            <person name="Han J."/>
            <person name="Lapidus A."/>
            <person name="Cheng J.-F."/>
            <person name="Goodwin L."/>
            <person name="Pitluck S."/>
            <person name="Peters L."/>
            <person name="Land M.L."/>
            <person name="Hauser L."/>
            <person name="Vogl K."/>
            <person name="Liu Z."/>
            <person name="Imhoff J."/>
            <person name="Thiel V."/>
            <person name="Frigaard N.-U."/>
            <person name="Bryant D.A."/>
            <person name="Woyke T.J."/>
        </authorList>
    </citation>
    <scope>NUCLEOTIDE SEQUENCE [LARGE SCALE GENOMIC DNA]</scope>
    <source>
        <strain evidence="21 22">AZ1</strain>
    </source>
</reference>
<protein>
    <recommendedName>
        <fullName evidence="14">Methylamine utilization protein MauG</fullName>
    </recommendedName>
</protein>
<evidence type="ECO:0000256" key="3">
    <source>
        <dbReference type="ARBA" id="ARBA00010996"/>
    </source>
</evidence>
<dbReference type="EMBL" id="AFWT01000003">
    <property type="protein sequence ID" value="EGV33336.1"/>
    <property type="molecule type" value="Genomic_DNA"/>
</dbReference>
<dbReference type="PROSITE" id="PS51007">
    <property type="entry name" value="CYTC"/>
    <property type="match status" value="1"/>
</dbReference>
<dbReference type="GO" id="GO:0046872">
    <property type="term" value="F:metal ion binding"/>
    <property type="evidence" value="ECO:0007669"/>
    <property type="project" value="UniProtKB-KW"/>
</dbReference>
<sequence length="600" mass="65603">MCSRIDVALLLGVCLTVPVASVAADASAQVLAPGYRALSFPPPEPGSYRLPVIGPAAGGELLSDTGEPVRLEDLLAGHYSILSFIYGSCDDVNGCPLATAVLYRLFRALKAEPELASQVRLLTLSFDPEHDTPEVMRLYGAGFHGGPVDWRFLTAASDAALAPVLDAYGQGMNRLYDAQGQPSGRFAHVLRVFLIDPERRIRNIYSVSFLHPDLLLADLRTLMQEEAVDDGAARTPPPDTGSRALLARAARPPLGLPPLPVIEGQPLTAEKVDLGRRLFLDRRLSSNGTLSCALCHIPNQGFTSQAMSRAVGMEGRSLRRNAASLFNVAYVQPLFLDGRERGLDTLTWQELLDPDRMGNRSVAMVLDRLGELPEYQGRFERAFGGRGANMETLGEAMSAYLRTLVSGSAPFDRWRFGGETDAMDVAAKRGFRLFEGKAGCVQCHAIGERDALFTDNRLHDTGIGWARSMHPEPPRRRLELAPGVTLDIDPAALAGTEERRFNDLGLYEVTQNPADRWRFRTPSLRNVDRTAPYMHDGSLPDLAAVVDYYDRGGHPHPEQDPRIRPLGLSADERTDLIAFLRALTGDDLDRLAADSASTEP</sequence>
<dbReference type="Gene3D" id="3.40.30.10">
    <property type="entry name" value="Glutaredoxin"/>
    <property type="match status" value="1"/>
</dbReference>
<evidence type="ECO:0000256" key="15">
    <source>
        <dbReference type="PIRSR" id="PIRSR603782-1"/>
    </source>
</evidence>
<comment type="pathway">
    <text evidence="2">One-carbon metabolism; methylamine degradation.</text>
</comment>
<dbReference type="AlphaFoldDB" id="G2DWY2"/>
<evidence type="ECO:0000256" key="9">
    <source>
        <dbReference type="ARBA" id="ARBA00022982"/>
    </source>
</evidence>
<dbReference type="eggNOG" id="COG1858">
    <property type="taxonomic scope" value="Bacteria"/>
</dbReference>
<evidence type="ECO:0000256" key="10">
    <source>
        <dbReference type="ARBA" id="ARBA00023002"/>
    </source>
</evidence>
<dbReference type="PANTHER" id="PTHR30600">
    <property type="entry name" value="CYTOCHROME C PEROXIDASE-RELATED"/>
    <property type="match status" value="1"/>
</dbReference>
<evidence type="ECO:0000256" key="17">
    <source>
        <dbReference type="PROSITE-ProRule" id="PRU00433"/>
    </source>
</evidence>
<evidence type="ECO:0000256" key="12">
    <source>
        <dbReference type="ARBA" id="ARBA00023008"/>
    </source>
</evidence>
<dbReference type="InterPro" id="IPR003782">
    <property type="entry name" value="SCO1/SenC"/>
</dbReference>
<evidence type="ECO:0000256" key="6">
    <source>
        <dbReference type="ARBA" id="ARBA00022723"/>
    </source>
</evidence>
<dbReference type="InterPro" id="IPR051395">
    <property type="entry name" value="Cytochrome_c_Peroxidase/MauG"/>
</dbReference>
<dbReference type="FunFam" id="1.10.760.10:FF:000019">
    <property type="entry name" value="Di-heme cytochrome C peroxidase"/>
    <property type="match status" value="1"/>
</dbReference>
<feature type="binding site" evidence="15">
    <location>
        <position position="95"/>
    </location>
    <ligand>
        <name>Cu cation</name>
        <dbReference type="ChEBI" id="CHEBI:23378"/>
    </ligand>
</feature>
<keyword evidence="9" id="KW-0249">Electron transport</keyword>
<dbReference type="CDD" id="cd02968">
    <property type="entry name" value="SCO"/>
    <property type="match status" value="1"/>
</dbReference>
<keyword evidence="6 15" id="KW-0479">Metal-binding</keyword>
<keyword evidence="12 15" id="KW-0186">Copper</keyword>
<comment type="function">
    <text evidence="13">Involved in methylamine metabolism. Essential for the maturation of the beta subunit of MADH, presumably via a step in the biosynthesis of tryptophan tryptophylquinone (TTQ), the cofactor of MADH.</text>
</comment>
<dbReference type="PANTHER" id="PTHR30600:SF10">
    <property type="entry name" value="BLL6722 PROTEIN"/>
    <property type="match status" value="1"/>
</dbReference>
<keyword evidence="5 17" id="KW-0349">Heme</keyword>
<organism evidence="21 22">
    <name type="scientific">Thiorhodococcus drewsii AZ1</name>
    <dbReference type="NCBI Taxonomy" id="765913"/>
    <lineage>
        <taxon>Bacteria</taxon>
        <taxon>Pseudomonadati</taxon>
        <taxon>Pseudomonadota</taxon>
        <taxon>Gammaproteobacteria</taxon>
        <taxon>Chromatiales</taxon>
        <taxon>Chromatiaceae</taxon>
        <taxon>Thiorhodococcus</taxon>
    </lineage>
</organism>
<comment type="similarity">
    <text evidence="3">Belongs to the SCO1/2 family.</text>
</comment>
<evidence type="ECO:0000256" key="16">
    <source>
        <dbReference type="PIRSR" id="PIRSR603782-2"/>
    </source>
</evidence>
<dbReference type="GO" id="GO:0009055">
    <property type="term" value="F:electron transfer activity"/>
    <property type="evidence" value="ECO:0007669"/>
    <property type="project" value="InterPro"/>
</dbReference>
<keyword evidence="21" id="KW-0575">Peroxidase</keyword>
<accession>G2DWY2</accession>
<dbReference type="eggNOG" id="COG1999">
    <property type="taxonomic scope" value="Bacteria"/>
</dbReference>
<feature type="domain" description="Thioredoxin" evidence="20">
    <location>
        <begin position="50"/>
        <end position="224"/>
    </location>
</feature>
<evidence type="ECO:0000256" key="2">
    <source>
        <dbReference type="ARBA" id="ARBA00004856"/>
    </source>
</evidence>
<dbReference type="PATRIC" id="fig|765913.3.peg.552"/>
<dbReference type="Proteomes" id="UP000004200">
    <property type="component" value="Unassembled WGS sequence"/>
</dbReference>
<dbReference type="InterPro" id="IPR036909">
    <property type="entry name" value="Cyt_c-like_dom_sf"/>
</dbReference>
<keyword evidence="8" id="KW-0574">Periplasm</keyword>
<evidence type="ECO:0000256" key="1">
    <source>
        <dbReference type="ARBA" id="ARBA00004418"/>
    </source>
</evidence>
<dbReference type="InterPro" id="IPR013766">
    <property type="entry name" value="Thioredoxin_domain"/>
</dbReference>
<comment type="caution">
    <text evidence="21">The sequence shown here is derived from an EMBL/GenBank/DDBJ whole genome shotgun (WGS) entry which is preliminary data.</text>
</comment>
<evidence type="ECO:0000256" key="5">
    <source>
        <dbReference type="ARBA" id="ARBA00022617"/>
    </source>
</evidence>
<keyword evidence="10 21" id="KW-0560">Oxidoreductase</keyword>
<keyword evidence="4" id="KW-0813">Transport</keyword>
<feature type="binding site" evidence="15">
    <location>
        <position position="89"/>
    </location>
    <ligand>
        <name>Cu cation</name>
        <dbReference type="ChEBI" id="CHEBI:23378"/>
    </ligand>
</feature>
<evidence type="ECO:0000259" key="20">
    <source>
        <dbReference type="PROSITE" id="PS51352"/>
    </source>
</evidence>
<keyword evidence="22" id="KW-1185">Reference proteome</keyword>
<keyword evidence="11 17" id="KW-0408">Iron</keyword>
<gene>
    <name evidence="21" type="ORF">ThidrDRAFT_0543</name>
</gene>
<evidence type="ECO:0000256" key="14">
    <source>
        <dbReference type="ARBA" id="ARBA00073576"/>
    </source>
</evidence>
<feature type="domain" description="Cytochrome c" evidence="19">
    <location>
        <begin position="425"/>
        <end position="584"/>
    </location>
</feature>